<evidence type="ECO:0000313" key="1">
    <source>
        <dbReference type="EMBL" id="KKL87451.1"/>
    </source>
</evidence>
<proteinExistence type="predicted"/>
<dbReference type="EMBL" id="LAZR01020833">
    <property type="protein sequence ID" value="KKL87451.1"/>
    <property type="molecule type" value="Genomic_DNA"/>
</dbReference>
<reference evidence="1" key="1">
    <citation type="journal article" date="2015" name="Nature">
        <title>Complex archaea that bridge the gap between prokaryotes and eukaryotes.</title>
        <authorList>
            <person name="Spang A."/>
            <person name="Saw J.H."/>
            <person name="Jorgensen S.L."/>
            <person name="Zaremba-Niedzwiedzka K."/>
            <person name="Martijn J."/>
            <person name="Lind A.E."/>
            <person name="van Eijk R."/>
            <person name="Schleper C."/>
            <person name="Guy L."/>
            <person name="Ettema T.J."/>
        </authorList>
    </citation>
    <scope>NUCLEOTIDE SEQUENCE</scope>
</reference>
<accession>A0A0F9GAG0</accession>
<dbReference type="AlphaFoldDB" id="A0A0F9GAG0"/>
<sequence length="119" mass="13298">MLPEWMTPVADKPGTFLVDPDVFYPAFFEELGVGEDAIDQYQLEIAYGCMKLDASRSARAAGLLKGMKGMTLLVRGDDGRKLRWNHTMHPPGALDITADGNTRERNRAVRTAYRRLRGA</sequence>
<name>A0A0F9GAG0_9ZZZZ</name>
<protein>
    <submittedName>
        <fullName evidence="1">Uncharacterized protein</fullName>
    </submittedName>
</protein>
<comment type="caution">
    <text evidence="1">The sequence shown here is derived from an EMBL/GenBank/DDBJ whole genome shotgun (WGS) entry which is preliminary data.</text>
</comment>
<gene>
    <name evidence="1" type="ORF">LCGC14_1934580</name>
</gene>
<organism evidence="1">
    <name type="scientific">marine sediment metagenome</name>
    <dbReference type="NCBI Taxonomy" id="412755"/>
    <lineage>
        <taxon>unclassified sequences</taxon>
        <taxon>metagenomes</taxon>
        <taxon>ecological metagenomes</taxon>
    </lineage>
</organism>